<dbReference type="InterPro" id="IPR008927">
    <property type="entry name" value="6-PGluconate_DH-like_C_sf"/>
</dbReference>
<dbReference type="Gene3D" id="3.40.50.720">
    <property type="entry name" value="NAD(P)-binding Rossmann-like Domain"/>
    <property type="match status" value="1"/>
</dbReference>
<sequence length="372" mass="40514">MSAKGNKQKWTIIGGGNGGQSMAGHLAIMGFPVKLYDIFPETIEAIRKQGGIKVEGAVEGFGKLELATTDISQALEGADIVIVVAPALAHKAIAKDCAPLLKDDQVIVLHPGSTFGVLEFKQTLVENDCYADLVIAEAESLLYACRSKKPGHANILGVKECLKVAAFPAKENERVLKMLNTAFPQMYAGANVLEVSLSNLNAMMHPGPTLLNTSLIESIHEWLYYWDGITPSIGEFVEQMDKERLAVAEALGIKLKSVGEMYKILYGVEGESLSEAVKKNKAYEGVKGQKNIRTRYVLEDIPMGLVPMVSLGKMLGIDVSRMETIVKLGEFLLDKDFTKEGRTVDKIGLIDMTPEEVINYVETGIRGQRALA</sequence>
<dbReference type="PANTHER" id="PTHR38015:SF1">
    <property type="entry name" value="OPINE DEHYDROGENASE DOMAIN-CONTAINING PROTEIN"/>
    <property type="match status" value="1"/>
</dbReference>
<dbReference type="Gene3D" id="1.10.1040.10">
    <property type="entry name" value="N-(1-d-carboxylethyl)-l-norvaline Dehydrogenase, domain 2"/>
    <property type="match status" value="1"/>
</dbReference>
<dbReference type="InterPro" id="IPR013328">
    <property type="entry name" value="6PGD_dom2"/>
</dbReference>
<dbReference type="RefSeq" id="WP_079490099.1">
    <property type="nucleotide sequence ID" value="NZ_FUZT01000002.1"/>
</dbReference>
<dbReference type="GO" id="GO:0046168">
    <property type="term" value="P:glycerol-3-phosphate catabolic process"/>
    <property type="evidence" value="ECO:0007669"/>
    <property type="project" value="InterPro"/>
</dbReference>
<dbReference type="Pfam" id="PF02317">
    <property type="entry name" value="Octopine_DH"/>
    <property type="match status" value="1"/>
</dbReference>
<dbReference type="InterPro" id="IPR051729">
    <property type="entry name" value="Opine/Lysopine_DH"/>
</dbReference>
<dbReference type="Proteomes" id="UP000190285">
    <property type="component" value="Unassembled WGS sequence"/>
</dbReference>
<dbReference type="InterPro" id="IPR003421">
    <property type="entry name" value="Opine_DH"/>
</dbReference>
<dbReference type="PANTHER" id="PTHR38015">
    <property type="entry name" value="BLR6086 PROTEIN"/>
    <property type="match status" value="1"/>
</dbReference>
<dbReference type="STRING" id="36842.SAMN02194393_01228"/>
<evidence type="ECO:0000259" key="3">
    <source>
        <dbReference type="Pfam" id="PF02317"/>
    </source>
</evidence>
<evidence type="ECO:0000313" key="4">
    <source>
        <dbReference type="EMBL" id="SKC51408.1"/>
    </source>
</evidence>
<dbReference type="SUPFAM" id="SSF48179">
    <property type="entry name" value="6-phosphogluconate dehydrogenase C-terminal domain-like"/>
    <property type="match status" value="1"/>
</dbReference>
<organism evidence="4 5">
    <name type="scientific">Maledivibacter halophilus</name>
    <dbReference type="NCBI Taxonomy" id="36842"/>
    <lineage>
        <taxon>Bacteria</taxon>
        <taxon>Bacillati</taxon>
        <taxon>Bacillota</taxon>
        <taxon>Clostridia</taxon>
        <taxon>Peptostreptococcales</taxon>
        <taxon>Caminicellaceae</taxon>
        <taxon>Maledivibacter</taxon>
    </lineage>
</organism>
<dbReference type="GO" id="GO:0051287">
    <property type="term" value="F:NAD binding"/>
    <property type="evidence" value="ECO:0007669"/>
    <property type="project" value="InterPro"/>
</dbReference>
<dbReference type="EMBL" id="FUZT01000002">
    <property type="protein sequence ID" value="SKC51408.1"/>
    <property type="molecule type" value="Genomic_DNA"/>
</dbReference>
<feature type="domain" description="Glycerol-3-phosphate dehydrogenase NAD-dependent N-terminal" evidence="2">
    <location>
        <begin position="11"/>
        <end position="108"/>
    </location>
</feature>
<keyword evidence="5" id="KW-1185">Reference proteome</keyword>
<proteinExistence type="predicted"/>
<accession>A0A1T5JJK8</accession>
<dbReference type="InterPro" id="IPR036291">
    <property type="entry name" value="NAD(P)-bd_dom_sf"/>
</dbReference>
<dbReference type="InterPro" id="IPR011128">
    <property type="entry name" value="G3P_DH_NAD-dep_N"/>
</dbReference>
<dbReference type="AlphaFoldDB" id="A0A1T5JJK8"/>
<dbReference type="Pfam" id="PF01210">
    <property type="entry name" value="NAD_Gly3P_dh_N"/>
    <property type="match status" value="1"/>
</dbReference>
<protein>
    <submittedName>
        <fullName evidence="4">Opine dehydrogenase</fullName>
    </submittedName>
</protein>
<keyword evidence="1" id="KW-0560">Oxidoreductase</keyword>
<evidence type="ECO:0000259" key="2">
    <source>
        <dbReference type="Pfam" id="PF01210"/>
    </source>
</evidence>
<dbReference type="GO" id="GO:0016616">
    <property type="term" value="F:oxidoreductase activity, acting on the CH-OH group of donors, NAD or NADP as acceptor"/>
    <property type="evidence" value="ECO:0007669"/>
    <property type="project" value="InterPro"/>
</dbReference>
<evidence type="ECO:0000313" key="5">
    <source>
        <dbReference type="Proteomes" id="UP000190285"/>
    </source>
</evidence>
<feature type="domain" description="Opine dehydrogenase" evidence="3">
    <location>
        <begin position="190"/>
        <end position="330"/>
    </location>
</feature>
<reference evidence="4 5" key="1">
    <citation type="submission" date="2017-02" db="EMBL/GenBank/DDBJ databases">
        <authorList>
            <person name="Peterson S.W."/>
        </authorList>
    </citation>
    <scope>NUCLEOTIDE SEQUENCE [LARGE SCALE GENOMIC DNA]</scope>
    <source>
        <strain evidence="4 5">M1</strain>
    </source>
</reference>
<name>A0A1T5JJK8_9FIRM</name>
<dbReference type="SUPFAM" id="SSF51735">
    <property type="entry name" value="NAD(P)-binding Rossmann-fold domains"/>
    <property type="match status" value="1"/>
</dbReference>
<evidence type="ECO:0000256" key="1">
    <source>
        <dbReference type="ARBA" id="ARBA00023002"/>
    </source>
</evidence>
<gene>
    <name evidence="4" type="ORF">SAMN02194393_01228</name>
</gene>
<dbReference type="OrthoDB" id="1073746at2"/>